<sequence>MAAVERTKTTDDVSAEDLLAAFLFNRGRGRRSRSTGRLFYFSVQRLHEAIAADRLSGESWRIAKQRLPYSSVWRDWDHCEKLRHAVVDDFIDRELSPIEFGTVVDGGYLWNELVDLAADSWRGRRYLDKVHRALRDGHEGWWVGNPPIFDGVHL</sequence>
<dbReference type="Proteomes" id="UP000297741">
    <property type="component" value="Unassembled WGS sequence"/>
</dbReference>
<comment type="caution">
    <text evidence="1">The sequence shown here is derived from an EMBL/GenBank/DDBJ whole genome shotgun (WGS) entry which is preliminary data.</text>
</comment>
<proteinExistence type="predicted"/>
<reference evidence="1 2" key="1">
    <citation type="submission" date="2018-11" db="EMBL/GenBank/DDBJ databases">
        <title>Tabrizicola sp. isolated from sediment of alpine lake.</title>
        <authorList>
            <person name="Liu Z."/>
        </authorList>
    </citation>
    <scope>NUCLEOTIDE SEQUENCE [LARGE SCALE GENOMIC DNA]</scope>
    <source>
        <strain evidence="1 2">DRYC-M-16</strain>
    </source>
</reference>
<organism evidence="1 2">
    <name type="scientific">Pseudotabrizicola sediminis</name>
    <dbReference type="NCBI Taxonomy" id="2486418"/>
    <lineage>
        <taxon>Bacteria</taxon>
        <taxon>Pseudomonadati</taxon>
        <taxon>Pseudomonadota</taxon>
        <taxon>Alphaproteobacteria</taxon>
        <taxon>Rhodobacterales</taxon>
        <taxon>Paracoccaceae</taxon>
        <taxon>Pseudotabrizicola</taxon>
    </lineage>
</organism>
<evidence type="ECO:0000313" key="1">
    <source>
        <dbReference type="EMBL" id="TGD41317.1"/>
    </source>
</evidence>
<protein>
    <submittedName>
        <fullName evidence="1">Uncharacterized protein</fullName>
    </submittedName>
</protein>
<dbReference type="EMBL" id="RPEM01000033">
    <property type="protein sequence ID" value="TGD41317.1"/>
    <property type="molecule type" value="Genomic_DNA"/>
</dbReference>
<gene>
    <name evidence="1" type="ORF">EEB11_19060</name>
</gene>
<evidence type="ECO:0000313" key="2">
    <source>
        <dbReference type="Proteomes" id="UP000297741"/>
    </source>
</evidence>
<accession>A0ABY2KJQ0</accession>
<name>A0ABY2KJQ0_9RHOB</name>
<keyword evidence="2" id="KW-1185">Reference proteome</keyword>